<keyword evidence="4" id="KW-1185">Reference proteome</keyword>
<dbReference type="KEGG" id="dpe:6588627"/>
<keyword evidence="2" id="KW-0732">Signal</keyword>
<feature type="signal peptide" evidence="2">
    <location>
        <begin position="1"/>
        <end position="22"/>
    </location>
</feature>
<dbReference type="OMA" id="IWNQIRF"/>
<dbReference type="EMBL" id="CH479179">
    <property type="protein sequence ID" value="EDW24616.1"/>
    <property type="molecule type" value="Genomic_DNA"/>
</dbReference>
<dbReference type="eggNOG" id="KOG3627">
    <property type="taxonomic scope" value="Eukaryota"/>
</dbReference>
<feature type="coiled-coil region" evidence="1">
    <location>
        <begin position="128"/>
        <end position="158"/>
    </location>
</feature>
<keyword evidence="1" id="KW-0175">Coiled coil</keyword>
<protein>
    <submittedName>
        <fullName evidence="3">GL23298</fullName>
    </submittedName>
</protein>
<dbReference type="HOGENOM" id="CLU_858597_0_0_1"/>
<evidence type="ECO:0000256" key="1">
    <source>
        <dbReference type="SAM" id="Coils"/>
    </source>
</evidence>
<evidence type="ECO:0000256" key="2">
    <source>
        <dbReference type="SAM" id="SignalP"/>
    </source>
</evidence>
<dbReference type="SMR" id="B4G4V0"/>
<dbReference type="Proteomes" id="UP000008744">
    <property type="component" value="Unassembled WGS sequence"/>
</dbReference>
<name>B4G4V0_DROPE</name>
<evidence type="ECO:0000313" key="3">
    <source>
        <dbReference type="EMBL" id="EDW24616.1"/>
    </source>
</evidence>
<organism evidence="4">
    <name type="scientific">Drosophila persimilis</name>
    <name type="common">Fruit fly</name>
    <dbReference type="NCBI Taxonomy" id="7234"/>
    <lineage>
        <taxon>Eukaryota</taxon>
        <taxon>Metazoa</taxon>
        <taxon>Ecdysozoa</taxon>
        <taxon>Arthropoda</taxon>
        <taxon>Hexapoda</taxon>
        <taxon>Insecta</taxon>
        <taxon>Pterygota</taxon>
        <taxon>Neoptera</taxon>
        <taxon>Endopterygota</taxon>
        <taxon>Diptera</taxon>
        <taxon>Brachycera</taxon>
        <taxon>Muscomorpha</taxon>
        <taxon>Ephydroidea</taxon>
        <taxon>Drosophilidae</taxon>
        <taxon>Drosophila</taxon>
        <taxon>Sophophora</taxon>
    </lineage>
</organism>
<accession>B4G4V0</accession>
<evidence type="ECO:0000313" key="4">
    <source>
        <dbReference type="Proteomes" id="UP000008744"/>
    </source>
</evidence>
<reference evidence="3 4" key="1">
    <citation type="journal article" date="2007" name="Nature">
        <title>Evolution of genes and genomes on the Drosophila phylogeny.</title>
        <authorList>
            <consortium name="Drosophila 12 Genomes Consortium"/>
            <person name="Clark A.G."/>
            <person name="Eisen M.B."/>
            <person name="Smith D.R."/>
            <person name="Bergman C.M."/>
            <person name="Oliver B."/>
            <person name="Markow T.A."/>
            <person name="Kaufman T.C."/>
            <person name="Kellis M."/>
            <person name="Gelbart W."/>
            <person name="Iyer V.N."/>
            <person name="Pollard D.A."/>
            <person name="Sackton T.B."/>
            <person name="Larracuente A.M."/>
            <person name="Singh N.D."/>
            <person name="Abad J.P."/>
            <person name="Abt D.N."/>
            <person name="Adryan B."/>
            <person name="Aguade M."/>
            <person name="Akashi H."/>
            <person name="Anderson W.W."/>
            <person name="Aquadro C.F."/>
            <person name="Ardell D.H."/>
            <person name="Arguello R."/>
            <person name="Artieri C.G."/>
            <person name="Barbash D.A."/>
            <person name="Barker D."/>
            <person name="Barsanti P."/>
            <person name="Batterham P."/>
            <person name="Batzoglou S."/>
            <person name="Begun D."/>
            <person name="Bhutkar A."/>
            <person name="Blanco E."/>
            <person name="Bosak S.A."/>
            <person name="Bradley R.K."/>
            <person name="Brand A.D."/>
            <person name="Brent M.R."/>
            <person name="Brooks A.N."/>
            <person name="Brown R.H."/>
            <person name="Butlin R.K."/>
            <person name="Caggese C."/>
            <person name="Calvi B.R."/>
            <person name="Bernardo de Carvalho A."/>
            <person name="Caspi A."/>
            <person name="Castrezana S."/>
            <person name="Celniker S.E."/>
            <person name="Chang J.L."/>
            <person name="Chapple C."/>
            <person name="Chatterji S."/>
            <person name="Chinwalla A."/>
            <person name="Civetta A."/>
            <person name="Clifton S.W."/>
            <person name="Comeron J.M."/>
            <person name="Costello J.C."/>
            <person name="Coyne J.A."/>
            <person name="Daub J."/>
            <person name="David R.G."/>
            <person name="Delcher A.L."/>
            <person name="Delehaunty K."/>
            <person name="Do C.B."/>
            <person name="Ebling H."/>
            <person name="Edwards K."/>
            <person name="Eickbush T."/>
            <person name="Evans J.D."/>
            <person name="Filipski A."/>
            <person name="Findeiss S."/>
            <person name="Freyhult E."/>
            <person name="Fulton L."/>
            <person name="Fulton R."/>
            <person name="Garcia A.C."/>
            <person name="Gardiner A."/>
            <person name="Garfield D.A."/>
            <person name="Garvin B.E."/>
            <person name="Gibson G."/>
            <person name="Gilbert D."/>
            <person name="Gnerre S."/>
            <person name="Godfrey J."/>
            <person name="Good R."/>
            <person name="Gotea V."/>
            <person name="Gravely B."/>
            <person name="Greenberg A.J."/>
            <person name="Griffiths-Jones S."/>
            <person name="Gross S."/>
            <person name="Guigo R."/>
            <person name="Gustafson E.A."/>
            <person name="Haerty W."/>
            <person name="Hahn M.W."/>
            <person name="Halligan D.L."/>
            <person name="Halpern A.L."/>
            <person name="Halter G.M."/>
            <person name="Han M.V."/>
            <person name="Heger A."/>
            <person name="Hillier L."/>
            <person name="Hinrichs A.S."/>
            <person name="Holmes I."/>
            <person name="Hoskins R.A."/>
            <person name="Hubisz M.J."/>
            <person name="Hultmark D."/>
            <person name="Huntley M.A."/>
            <person name="Jaffe D.B."/>
            <person name="Jagadeeshan S."/>
            <person name="Jeck W.R."/>
            <person name="Johnson J."/>
            <person name="Jones C.D."/>
            <person name="Jordan W.C."/>
            <person name="Karpen G.H."/>
            <person name="Kataoka E."/>
            <person name="Keightley P.D."/>
            <person name="Kheradpour P."/>
            <person name="Kirkness E.F."/>
            <person name="Koerich L.B."/>
            <person name="Kristiansen K."/>
            <person name="Kudrna D."/>
            <person name="Kulathinal R.J."/>
            <person name="Kumar S."/>
            <person name="Kwok R."/>
            <person name="Lander E."/>
            <person name="Langley C.H."/>
            <person name="Lapoint R."/>
            <person name="Lazzaro B.P."/>
            <person name="Lee S.J."/>
            <person name="Levesque L."/>
            <person name="Li R."/>
            <person name="Lin C.F."/>
            <person name="Lin M.F."/>
            <person name="Lindblad-Toh K."/>
            <person name="Llopart A."/>
            <person name="Long M."/>
            <person name="Low L."/>
            <person name="Lozovsky E."/>
            <person name="Lu J."/>
            <person name="Luo M."/>
            <person name="Machado C.A."/>
            <person name="Makalowski W."/>
            <person name="Marzo M."/>
            <person name="Matsuda M."/>
            <person name="Matzkin L."/>
            <person name="McAllister B."/>
            <person name="McBride C.S."/>
            <person name="McKernan B."/>
            <person name="McKernan K."/>
            <person name="Mendez-Lago M."/>
            <person name="Minx P."/>
            <person name="Mollenhauer M.U."/>
            <person name="Montooth K."/>
            <person name="Mount S.M."/>
            <person name="Mu X."/>
            <person name="Myers E."/>
            <person name="Negre B."/>
            <person name="Newfeld S."/>
            <person name="Nielsen R."/>
            <person name="Noor M.A."/>
            <person name="O'Grady P."/>
            <person name="Pachter L."/>
            <person name="Papaceit M."/>
            <person name="Parisi M.J."/>
            <person name="Parisi M."/>
            <person name="Parts L."/>
            <person name="Pedersen J.S."/>
            <person name="Pesole G."/>
            <person name="Phillippy A.M."/>
            <person name="Ponting C.P."/>
            <person name="Pop M."/>
            <person name="Porcelli D."/>
            <person name="Powell J.R."/>
            <person name="Prohaska S."/>
            <person name="Pruitt K."/>
            <person name="Puig M."/>
            <person name="Quesneville H."/>
            <person name="Ram K.R."/>
            <person name="Rand D."/>
            <person name="Rasmussen M.D."/>
            <person name="Reed L.K."/>
            <person name="Reenan R."/>
            <person name="Reily A."/>
            <person name="Remington K.A."/>
            <person name="Rieger T.T."/>
            <person name="Ritchie M.G."/>
            <person name="Robin C."/>
            <person name="Rogers Y.H."/>
            <person name="Rohde C."/>
            <person name="Rozas J."/>
            <person name="Rubenfield M.J."/>
            <person name="Ruiz A."/>
            <person name="Russo S."/>
            <person name="Salzberg S.L."/>
            <person name="Sanchez-Gracia A."/>
            <person name="Saranga D.J."/>
            <person name="Sato H."/>
            <person name="Schaeffer S.W."/>
            <person name="Schatz M.C."/>
            <person name="Schlenke T."/>
            <person name="Schwartz R."/>
            <person name="Segarra C."/>
            <person name="Singh R.S."/>
            <person name="Sirot L."/>
            <person name="Sirota M."/>
            <person name="Sisneros N.B."/>
            <person name="Smith C.D."/>
            <person name="Smith T.F."/>
            <person name="Spieth J."/>
            <person name="Stage D.E."/>
            <person name="Stark A."/>
            <person name="Stephan W."/>
            <person name="Strausberg R.L."/>
            <person name="Strempel S."/>
            <person name="Sturgill D."/>
            <person name="Sutton G."/>
            <person name="Sutton G.G."/>
            <person name="Tao W."/>
            <person name="Teichmann S."/>
            <person name="Tobari Y.N."/>
            <person name="Tomimura Y."/>
            <person name="Tsolas J.M."/>
            <person name="Valente V.L."/>
            <person name="Venter E."/>
            <person name="Venter J.C."/>
            <person name="Vicario S."/>
            <person name="Vieira F.G."/>
            <person name="Vilella A.J."/>
            <person name="Villasante A."/>
            <person name="Walenz B."/>
            <person name="Wang J."/>
            <person name="Wasserman M."/>
            <person name="Watts T."/>
            <person name="Wilson D."/>
            <person name="Wilson R.K."/>
            <person name="Wing R.A."/>
            <person name="Wolfner M.F."/>
            <person name="Wong A."/>
            <person name="Wong G.K."/>
            <person name="Wu C.I."/>
            <person name="Wu G."/>
            <person name="Yamamoto D."/>
            <person name="Yang H.P."/>
            <person name="Yang S.P."/>
            <person name="Yorke J.A."/>
            <person name="Yoshida K."/>
            <person name="Zdobnov E."/>
            <person name="Zhang P."/>
            <person name="Zhang Y."/>
            <person name="Zimin A.V."/>
            <person name="Baldwin J."/>
            <person name="Abdouelleil A."/>
            <person name="Abdulkadir J."/>
            <person name="Abebe A."/>
            <person name="Abera B."/>
            <person name="Abreu J."/>
            <person name="Acer S.C."/>
            <person name="Aftuck L."/>
            <person name="Alexander A."/>
            <person name="An P."/>
            <person name="Anderson E."/>
            <person name="Anderson S."/>
            <person name="Arachi H."/>
            <person name="Azer M."/>
            <person name="Bachantsang P."/>
            <person name="Barry A."/>
            <person name="Bayul T."/>
            <person name="Berlin A."/>
            <person name="Bessette D."/>
            <person name="Bloom T."/>
            <person name="Blye J."/>
            <person name="Boguslavskiy L."/>
            <person name="Bonnet C."/>
            <person name="Boukhgalter B."/>
            <person name="Bourzgui I."/>
            <person name="Brown A."/>
            <person name="Cahill P."/>
            <person name="Channer S."/>
            <person name="Cheshatsang Y."/>
            <person name="Chuda L."/>
            <person name="Citroen M."/>
            <person name="Collymore A."/>
            <person name="Cooke P."/>
            <person name="Costello M."/>
            <person name="D'Aco K."/>
            <person name="Daza R."/>
            <person name="De Haan G."/>
            <person name="DeGray S."/>
            <person name="DeMaso C."/>
            <person name="Dhargay N."/>
            <person name="Dooley K."/>
            <person name="Dooley E."/>
            <person name="Doricent M."/>
            <person name="Dorje P."/>
            <person name="Dorjee K."/>
            <person name="Dupes A."/>
            <person name="Elong R."/>
            <person name="Falk J."/>
            <person name="Farina A."/>
            <person name="Faro S."/>
            <person name="Ferguson D."/>
            <person name="Fisher S."/>
            <person name="Foley C.D."/>
            <person name="Franke A."/>
            <person name="Friedrich D."/>
            <person name="Gadbois L."/>
            <person name="Gearin G."/>
            <person name="Gearin C.R."/>
            <person name="Giannoukos G."/>
            <person name="Goode T."/>
            <person name="Graham J."/>
            <person name="Grandbois E."/>
            <person name="Grewal S."/>
            <person name="Gyaltsen K."/>
            <person name="Hafez N."/>
            <person name="Hagos B."/>
            <person name="Hall J."/>
            <person name="Henson C."/>
            <person name="Hollinger A."/>
            <person name="Honan T."/>
            <person name="Huard M.D."/>
            <person name="Hughes L."/>
            <person name="Hurhula B."/>
            <person name="Husby M.E."/>
            <person name="Kamat A."/>
            <person name="Kanga B."/>
            <person name="Kashin S."/>
            <person name="Khazanovich D."/>
            <person name="Kisner P."/>
            <person name="Lance K."/>
            <person name="Lara M."/>
            <person name="Lee W."/>
            <person name="Lennon N."/>
            <person name="Letendre F."/>
            <person name="LeVine R."/>
            <person name="Lipovsky A."/>
            <person name="Liu X."/>
            <person name="Liu J."/>
            <person name="Liu S."/>
            <person name="Lokyitsang T."/>
            <person name="Lokyitsang Y."/>
            <person name="Lubonja R."/>
            <person name="Lui A."/>
            <person name="MacDonald P."/>
            <person name="Magnisalis V."/>
            <person name="Maru K."/>
            <person name="Matthews C."/>
            <person name="McCusker W."/>
            <person name="McDonough S."/>
            <person name="Mehta T."/>
            <person name="Meldrim J."/>
            <person name="Meneus L."/>
            <person name="Mihai O."/>
            <person name="Mihalev A."/>
            <person name="Mihova T."/>
            <person name="Mittelman R."/>
            <person name="Mlenga V."/>
            <person name="Montmayeur A."/>
            <person name="Mulrain L."/>
            <person name="Navidi A."/>
            <person name="Naylor J."/>
            <person name="Negash T."/>
            <person name="Nguyen T."/>
            <person name="Nguyen N."/>
            <person name="Nicol R."/>
            <person name="Norbu C."/>
            <person name="Norbu N."/>
            <person name="Novod N."/>
            <person name="O'Neill B."/>
            <person name="Osman S."/>
            <person name="Markiewicz E."/>
            <person name="Oyono O.L."/>
            <person name="Patti C."/>
            <person name="Phunkhang P."/>
            <person name="Pierre F."/>
            <person name="Priest M."/>
            <person name="Raghuraman S."/>
            <person name="Rege F."/>
            <person name="Reyes R."/>
            <person name="Rise C."/>
            <person name="Rogov P."/>
            <person name="Ross K."/>
            <person name="Ryan E."/>
            <person name="Settipalli S."/>
            <person name="Shea T."/>
            <person name="Sherpa N."/>
            <person name="Shi L."/>
            <person name="Shih D."/>
            <person name="Sparrow T."/>
            <person name="Spaulding J."/>
            <person name="Stalker J."/>
            <person name="Stange-Thomann N."/>
            <person name="Stavropoulos S."/>
            <person name="Stone C."/>
            <person name="Strader C."/>
            <person name="Tesfaye S."/>
            <person name="Thomson T."/>
            <person name="Thoulutsang Y."/>
            <person name="Thoulutsang D."/>
            <person name="Topham K."/>
            <person name="Topping I."/>
            <person name="Tsamla T."/>
            <person name="Vassiliev H."/>
            <person name="Vo A."/>
            <person name="Wangchuk T."/>
            <person name="Wangdi T."/>
            <person name="Weiand M."/>
            <person name="Wilkinson J."/>
            <person name="Wilson A."/>
            <person name="Yadav S."/>
            <person name="Young G."/>
            <person name="Yu Q."/>
            <person name="Zembek L."/>
            <person name="Zhong D."/>
            <person name="Zimmer A."/>
            <person name="Zwirko Z."/>
            <person name="Jaffe D.B."/>
            <person name="Alvarez P."/>
            <person name="Brockman W."/>
            <person name="Butler J."/>
            <person name="Chin C."/>
            <person name="Gnerre S."/>
            <person name="Grabherr M."/>
            <person name="Kleber M."/>
            <person name="Mauceli E."/>
            <person name="MacCallum I."/>
        </authorList>
    </citation>
    <scope>NUCLEOTIDE SEQUENCE [LARGE SCALE GENOMIC DNA]</scope>
    <source>
        <strain evidence="4">MSH-3 / Tucson 14011-0111.49</strain>
    </source>
</reference>
<dbReference type="AlphaFoldDB" id="B4G4V0"/>
<proteinExistence type="predicted"/>
<dbReference type="PhylomeDB" id="B4G4V0"/>
<gene>
    <name evidence="3" type="primary">Dper\GL23298</name>
    <name evidence="3" type="ORF">Dper_GL23298</name>
</gene>
<feature type="chain" id="PRO_5002803100" evidence="2">
    <location>
        <begin position="23"/>
        <end position="324"/>
    </location>
</feature>
<sequence>MKWSSSLLWLAALCASYGGICGRDPRADQWQDMSELGRQVEEIIRNEMSSRATSEEIWNNLHTSSNEVIQRAGFVAINLANKVQIAITELIASFVESLGNALGELQSFLQKERNTYRSQALQDATGMLTELNAVILDLEASLERIRGQQANNDQWELQTAEEWKLWAAILVSSVRESTEGAGTGTSKAKNITQGLNTRYGLRLHACQEGFIWAHTRFNLELQETLEIAQNSTDVLIQATVNCQVVGDECRNAVRKALKGLIEVPVQLDRFRDMAEHLLVLIEESNQCLSETLQEYAGQRLKVESELQDIIEQYGNTVSPETVTE</sequence>
<dbReference type="OrthoDB" id="7858581at2759"/>